<dbReference type="EMBL" id="JAKELO010000002">
    <property type="protein sequence ID" value="MDE4907875.1"/>
    <property type="molecule type" value="Genomic_DNA"/>
</dbReference>
<accession>A0A9Q4KV06</accession>
<proteinExistence type="predicted"/>
<comment type="caution">
    <text evidence="1">The sequence shown here is derived from an EMBL/GenBank/DDBJ whole genome shotgun (WGS) entry which is preliminary data.</text>
</comment>
<organism evidence="1 2">
    <name type="scientific">Methanogenium marinum</name>
    <dbReference type="NCBI Taxonomy" id="348610"/>
    <lineage>
        <taxon>Archaea</taxon>
        <taxon>Methanobacteriati</taxon>
        <taxon>Methanobacteriota</taxon>
        <taxon>Stenosarchaea group</taxon>
        <taxon>Methanomicrobia</taxon>
        <taxon>Methanomicrobiales</taxon>
        <taxon>Methanomicrobiaceae</taxon>
        <taxon>Methanogenium</taxon>
    </lineage>
</organism>
<keyword evidence="2" id="KW-1185">Reference proteome</keyword>
<dbReference type="Proteomes" id="UP001143747">
    <property type="component" value="Unassembled WGS sequence"/>
</dbReference>
<protein>
    <submittedName>
        <fullName evidence="1">Uncharacterized protein</fullName>
    </submittedName>
</protein>
<gene>
    <name evidence="1" type="ORF">L0665_04535</name>
</gene>
<dbReference type="AlphaFoldDB" id="A0A9Q4KV06"/>
<reference evidence="1" key="1">
    <citation type="submission" date="2022-01" db="EMBL/GenBank/DDBJ databases">
        <title>Draft genome of Methanogenium marinum DSM 15558.</title>
        <authorList>
            <person name="Chen S.-C."/>
            <person name="You Y.-T."/>
        </authorList>
    </citation>
    <scope>NUCLEOTIDE SEQUENCE</scope>
    <source>
        <strain evidence="1">DSM 15558</strain>
    </source>
</reference>
<sequence>MQGSCDLEKIEEGFQAAIACAKKSTEGVDALSPEIHENVEALISRLTADAAAIVPTAGLLMMLRGKQDGKGELYDTVYFDQKMLILGKTDPLPYRPDDSTKKVDNQYLVLGEDGIFSELMYSSDGFIIDVYQKELSADDAIALYGFEAAVMLYKAVQQYAKDESGLHEAMGKVLEFLLAEEKDI</sequence>
<name>A0A9Q4KV06_9EURY</name>
<evidence type="ECO:0000313" key="2">
    <source>
        <dbReference type="Proteomes" id="UP001143747"/>
    </source>
</evidence>
<dbReference type="RefSeq" id="WP_274924519.1">
    <property type="nucleotide sequence ID" value="NZ_JAKELO010000002.1"/>
</dbReference>
<evidence type="ECO:0000313" key="1">
    <source>
        <dbReference type="EMBL" id="MDE4907875.1"/>
    </source>
</evidence>